<keyword evidence="1" id="KW-1133">Transmembrane helix</keyword>
<feature type="transmembrane region" description="Helical" evidence="1">
    <location>
        <begin position="148"/>
        <end position="167"/>
    </location>
</feature>
<reference evidence="3 4" key="1">
    <citation type="submission" date="2018-05" db="EMBL/GenBank/DDBJ databases">
        <title>Leucothrix arctica sp. nov., isolated from Arctic seawater.</title>
        <authorList>
            <person name="Choi A."/>
            <person name="Baek K."/>
        </authorList>
    </citation>
    <scope>NUCLEOTIDE SEQUENCE [LARGE SCALE GENOMIC DNA]</scope>
    <source>
        <strain evidence="3 4">IMCC9719</strain>
    </source>
</reference>
<keyword evidence="1" id="KW-0472">Membrane</keyword>
<sequence length="205" mass="23194">MNRRKPCSCFRKLLSLNVLPAQEITMTSNIVKNWFANDFSKLAPELQALHQYGGKLVGKVDVVLGTGIAGILGKRLQAKLNLPPVGTNDLCVTISHSDVGLHWDRKFNNTTEMKSTFEPIKTIKDGYWIEKTGPLQMKLTVDIKDHGWYWRCLSFSLFGVLLPVWMFPKSKAYKYIEEGGYKFYVGFEAPVIGLLLSYSGTLQKQ</sequence>
<evidence type="ECO:0000259" key="2">
    <source>
        <dbReference type="Pfam" id="PF13761"/>
    </source>
</evidence>
<dbReference type="EMBL" id="QGKL01000042">
    <property type="protein sequence ID" value="PWQ93439.1"/>
    <property type="molecule type" value="Genomic_DNA"/>
</dbReference>
<protein>
    <recommendedName>
        <fullName evidence="2">DUF4166 domain-containing protein</fullName>
    </recommendedName>
</protein>
<dbReference type="Proteomes" id="UP000245506">
    <property type="component" value="Unassembled WGS sequence"/>
</dbReference>
<gene>
    <name evidence="3" type="ORF">DKT75_17575</name>
</gene>
<dbReference type="AlphaFoldDB" id="A0A317C584"/>
<accession>A0A317C584</accession>
<keyword evidence="4" id="KW-1185">Reference proteome</keyword>
<feature type="domain" description="DUF4166" evidence="2">
    <location>
        <begin position="42"/>
        <end position="202"/>
    </location>
</feature>
<feature type="transmembrane region" description="Helical" evidence="1">
    <location>
        <begin position="179"/>
        <end position="198"/>
    </location>
</feature>
<proteinExistence type="predicted"/>
<dbReference type="InterPro" id="IPR025311">
    <property type="entry name" value="DUF4166"/>
</dbReference>
<evidence type="ECO:0000313" key="4">
    <source>
        <dbReference type="Proteomes" id="UP000245506"/>
    </source>
</evidence>
<comment type="caution">
    <text evidence="3">The sequence shown here is derived from an EMBL/GenBank/DDBJ whole genome shotgun (WGS) entry which is preliminary data.</text>
</comment>
<name>A0A317C584_9GAMM</name>
<evidence type="ECO:0000313" key="3">
    <source>
        <dbReference type="EMBL" id="PWQ93439.1"/>
    </source>
</evidence>
<keyword evidence="1" id="KW-0812">Transmembrane</keyword>
<evidence type="ECO:0000256" key="1">
    <source>
        <dbReference type="SAM" id="Phobius"/>
    </source>
</evidence>
<organism evidence="3 4">
    <name type="scientific">Leucothrix arctica</name>
    <dbReference type="NCBI Taxonomy" id="1481894"/>
    <lineage>
        <taxon>Bacteria</taxon>
        <taxon>Pseudomonadati</taxon>
        <taxon>Pseudomonadota</taxon>
        <taxon>Gammaproteobacteria</taxon>
        <taxon>Thiotrichales</taxon>
        <taxon>Thiotrichaceae</taxon>
        <taxon>Leucothrix</taxon>
    </lineage>
</organism>
<dbReference type="Pfam" id="PF13761">
    <property type="entry name" value="DUF4166"/>
    <property type="match status" value="1"/>
</dbReference>